<sequence length="197" mass="21206">MQIIDLAEQTRILGQIPGGLQGLRTEIEGVRTGDIARPVREIVPIAVRTHSLAIRCLQQFETLSTSQYAVMKNGHENLAHLAEAALRVSLASSLCTYGITGRTDALLYEDGDRTPETSRQYLTEAMDELDQAAGTYRVVAQNLSRRLASAAARAEDQSRIARSLAGPGANDVRAHPAHAHAPAPASTATTSSRPARR</sequence>
<reference evidence="2 3" key="1">
    <citation type="submission" date="2024-09" db="EMBL/GenBank/DDBJ databases">
        <authorList>
            <person name="Sun Q."/>
            <person name="Mori K."/>
        </authorList>
    </citation>
    <scope>NUCLEOTIDE SEQUENCE [LARGE SCALE GENOMIC DNA]</scope>
    <source>
        <strain evidence="2 3">JCM 4414</strain>
    </source>
</reference>
<dbReference type="Proteomes" id="UP001589716">
    <property type="component" value="Unassembled WGS sequence"/>
</dbReference>
<comment type="caution">
    <text evidence="2">The sequence shown here is derived from an EMBL/GenBank/DDBJ whole genome shotgun (WGS) entry which is preliminary data.</text>
</comment>
<name>A0ABV5QTJ7_9ACTN</name>
<evidence type="ECO:0000313" key="2">
    <source>
        <dbReference type="EMBL" id="MFB9556849.1"/>
    </source>
</evidence>
<evidence type="ECO:0000313" key="3">
    <source>
        <dbReference type="Proteomes" id="UP001589716"/>
    </source>
</evidence>
<evidence type="ECO:0000256" key="1">
    <source>
        <dbReference type="SAM" id="MobiDB-lite"/>
    </source>
</evidence>
<proteinExistence type="predicted"/>
<dbReference type="EMBL" id="JBHMCT010000013">
    <property type="protein sequence ID" value="MFB9556849.1"/>
    <property type="molecule type" value="Genomic_DNA"/>
</dbReference>
<dbReference type="RefSeq" id="WP_345484705.1">
    <property type="nucleotide sequence ID" value="NZ_BAAAWU010000001.1"/>
</dbReference>
<organism evidence="2 3">
    <name type="scientific">Streptomyces roseoviridis</name>
    <dbReference type="NCBI Taxonomy" id="67361"/>
    <lineage>
        <taxon>Bacteria</taxon>
        <taxon>Bacillati</taxon>
        <taxon>Actinomycetota</taxon>
        <taxon>Actinomycetes</taxon>
        <taxon>Kitasatosporales</taxon>
        <taxon>Streptomycetaceae</taxon>
        <taxon>Streptomyces</taxon>
    </lineage>
</organism>
<feature type="compositionally biased region" description="Low complexity" evidence="1">
    <location>
        <begin position="179"/>
        <end position="197"/>
    </location>
</feature>
<accession>A0ABV5QTJ7</accession>
<keyword evidence="3" id="KW-1185">Reference proteome</keyword>
<gene>
    <name evidence="2" type="ORF">ACFFTP_21985</name>
</gene>
<protein>
    <submittedName>
        <fullName evidence="2">Uncharacterized protein</fullName>
    </submittedName>
</protein>
<feature type="region of interest" description="Disordered" evidence="1">
    <location>
        <begin position="161"/>
        <end position="197"/>
    </location>
</feature>